<feature type="compositionally biased region" description="Basic and acidic residues" evidence="5">
    <location>
        <begin position="314"/>
        <end position="334"/>
    </location>
</feature>
<evidence type="ECO:0000256" key="5">
    <source>
        <dbReference type="SAM" id="MobiDB-lite"/>
    </source>
</evidence>
<dbReference type="PROSITE" id="PS51136">
    <property type="entry name" value="WAC"/>
    <property type="match status" value="1"/>
</dbReference>
<dbReference type="PROSITE" id="PS50827">
    <property type="entry name" value="DDT"/>
    <property type="match status" value="1"/>
</dbReference>
<feature type="domain" description="WAC" evidence="7">
    <location>
        <begin position="22"/>
        <end position="129"/>
    </location>
</feature>
<dbReference type="Pfam" id="PF15612">
    <property type="entry name" value="WHIM1"/>
    <property type="match status" value="1"/>
</dbReference>
<comment type="subcellular location">
    <subcellularLocation>
        <location evidence="1 4">Nucleus</location>
    </subcellularLocation>
</comment>
<dbReference type="InterPro" id="IPR018501">
    <property type="entry name" value="DDT_dom"/>
</dbReference>
<dbReference type="InterPro" id="IPR013136">
    <property type="entry name" value="WSTF_Acf1_Cbp146"/>
</dbReference>
<evidence type="ECO:0000313" key="9">
    <source>
        <dbReference type="Proteomes" id="UP000324832"/>
    </source>
</evidence>
<evidence type="ECO:0000256" key="4">
    <source>
        <dbReference type="PROSITE-ProRule" id="PRU00475"/>
    </source>
</evidence>
<dbReference type="Proteomes" id="UP000324832">
    <property type="component" value="Unassembled WGS sequence"/>
</dbReference>
<reference evidence="8 9" key="1">
    <citation type="submission" date="2017-07" db="EMBL/GenBank/DDBJ databases">
        <authorList>
            <person name="Talla V."/>
            <person name="Backstrom N."/>
        </authorList>
    </citation>
    <scope>NUCLEOTIDE SEQUENCE [LARGE SCALE GENOMIC DNA]</scope>
</reference>
<evidence type="ECO:0000256" key="2">
    <source>
        <dbReference type="ARBA" id="ARBA00023054"/>
    </source>
</evidence>
<dbReference type="EMBL" id="FZQP02006859">
    <property type="protein sequence ID" value="VVD04357.1"/>
    <property type="molecule type" value="Genomic_DNA"/>
</dbReference>
<accession>A0A5E4R1X7</accession>
<dbReference type="SMART" id="SM00571">
    <property type="entry name" value="DDT"/>
    <property type="match status" value="1"/>
</dbReference>
<dbReference type="GO" id="GO:0006355">
    <property type="term" value="P:regulation of DNA-templated transcription"/>
    <property type="evidence" value="ECO:0007669"/>
    <property type="project" value="TreeGrafter"/>
</dbReference>
<feature type="compositionally biased region" description="Polar residues" evidence="5">
    <location>
        <begin position="247"/>
        <end position="259"/>
    </location>
</feature>
<dbReference type="GO" id="GO:0045740">
    <property type="term" value="P:positive regulation of DNA replication"/>
    <property type="evidence" value="ECO:0007669"/>
    <property type="project" value="TreeGrafter"/>
</dbReference>
<dbReference type="GO" id="GO:0031445">
    <property type="term" value="P:regulation of heterochromatin formation"/>
    <property type="evidence" value="ECO:0007669"/>
    <property type="project" value="TreeGrafter"/>
</dbReference>
<dbReference type="InterPro" id="IPR011011">
    <property type="entry name" value="Znf_FYVE_PHD"/>
</dbReference>
<dbReference type="AlphaFoldDB" id="A0A5E4R1X7"/>
<evidence type="ECO:0008006" key="10">
    <source>
        <dbReference type="Google" id="ProtNLM"/>
    </source>
</evidence>
<evidence type="ECO:0000259" key="6">
    <source>
        <dbReference type="PROSITE" id="PS50827"/>
    </source>
</evidence>
<name>A0A5E4R1X7_9NEOP</name>
<feature type="region of interest" description="Disordered" evidence="5">
    <location>
        <begin position="237"/>
        <end position="334"/>
    </location>
</feature>
<evidence type="ECO:0000313" key="8">
    <source>
        <dbReference type="EMBL" id="VVD04357.1"/>
    </source>
</evidence>
<dbReference type="GO" id="GO:0006338">
    <property type="term" value="P:chromatin remodeling"/>
    <property type="evidence" value="ECO:0007669"/>
    <property type="project" value="InterPro"/>
</dbReference>
<dbReference type="Gene3D" id="3.30.40.10">
    <property type="entry name" value="Zinc/RING finger domain, C3HC4 (zinc finger)"/>
    <property type="match status" value="1"/>
</dbReference>
<organism evidence="8 9">
    <name type="scientific">Leptidea sinapis</name>
    <dbReference type="NCBI Taxonomy" id="189913"/>
    <lineage>
        <taxon>Eukaryota</taxon>
        <taxon>Metazoa</taxon>
        <taxon>Ecdysozoa</taxon>
        <taxon>Arthropoda</taxon>
        <taxon>Hexapoda</taxon>
        <taxon>Insecta</taxon>
        <taxon>Pterygota</taxon>
        <taxon>Neoptera</taxon>
        <taxon>Endopterygota</taxon>
        <taxon>Lepidoptera</taxon>
        <taxon>Glossata</taxon>
        <taxon>Ditrysia</taxon>
        <taxon>Papilionoidea</taxon>
        <taxon>Pieridae</taxon>
        <taxon>Dismorphiinae</taxon>
        <taxon>Leptidea</taxon>
    </lineage>
</organism>
<feature type="compositionally biased region" description="Basic and acidic residues" evidence="5">
    <location>
        <begin position="677"/>
        <end position="686"/>
    </location>
</feature>
<dbReference type="InterPro" id="IPR047171">
    <property type="entry name" value="BAZ1A"/>
</dbReference>
<dbReference type="Pfam" id="PF02791">
    <property type="entry name" value="DDT"/>
    <property type="match status" value="1"/>
</dbReference>
<dbReference type="GO" id="GO:0000228">
    <property type="term" value="C:nuclear chromosome"/>
    <property type="evidence" value="ECO:0007669"/>
    <property type="project" value="TreeGrafter"/>
</dbReference>
<sequence>MPMLKRKAFEKSSVSEYLRDDDEVFHCEITDEIFKDYEEYCERIILVNSMVWTCEMTGKNNLTYAEALDSEKAARKSLKNFPMELRIPILYLASRTQRSAFSEMSEDVFNFVRERFFVGESVEACLEGDHWQEAHILSVTAQKQHPDNNTMLPASAYCYEVEQYTEADSAMAGQIGTAPYERMRRRKGIYSREKNRLFLKQFVEMGPVITIKKSALDKYNIHRVSFDQIFTGKPPVFPPSKKFKASISPSTSKISNPGSASKLNNKSLKKLSPDKKGRQESMDKFLKKPNKAEDTKNRPSANPEAKLRAQQLADKMRQAEEQLRQRKEEEKARKREKEAQVLAYMKEWQKVKDDLELEDHKILPKGTPVEIEGIEAKHFGDILSVLDFVHSFCDVLKAKDILQNDLDLDTFRKALISKEHAGVFSDIIKMFLMTIFSLQEEEAEEYNVKGRIQESREEKPPDGNLNVDRSIQLATKASKWAQTYLGTPLSKLQLDPTTVNDKLEIVQCLMNQVLSYAAVRDIVEEKVEEHKNLKQTLKTLQINERKREPQLAVARTEVKREAIAKKAEQKLSGEAARIVDEQVELSIEKLKKESEMKKIEFEKKQKELQAQLFEFTHYLGMDRAYNRYWISQRVGGLFVEAGAEGRGPCRVRPVPVPTRARDADVLAYVTDLYHAGHHEGSDKENDGTNSRGNSPKKPLAVNGVNKALSDDSVRQMRELMVCTADINTCYLDALVTALNKRGARELDLWQNIDYSKQQIQQHLEQCQIQSLNPRVAQNGTGPVPPRVVNVPSTRRRAAAQASLVVAPDCSLQETLELTLRDHILELEEKVFHGCLGAIKVKVEWLTWGPGGVCSDRPASRPHTPHSPASTREATPEDIRDPLENIRRYRDPGYYLEPVKVNGIKLEPESNPDLVKSLASALLQLKERDAKNKGVEMKLETLERWEMSLMGARSLAAVTLHLVVLEASVWWRASVLLASCRLCRRRTDPDSMLLCDGCDEGHHLYSCQTQSNNKDDFFFHAKERNGIWTQCE</sequence>
<feature type="region of interest" description="Disordered" evidence="5">
    <location>
        <begin position="677"/>
        <end position="702"/>
    </location>
</feature>
<proteinExistence type="predicted"/>
<evidence type="ECO:0000256" key="3">
    <source>
        <dbReference type="ARBA" id="ARBA00023242"/>
    </source>
</evidence>
<dbReference type="SUPFAM" id="SSF57903">
    <property type="entry name" value="FYVE/PHD zinc finger"/>
    <property type="match status" value="1"/>
</dbReference>
<dbReference type="GO" id="GO:0003677">
    <property type="term" value="F:DNA binding"/>
    <property type="evidence" value="ECO:0007669"/>
    <property type="project" value="TreeGrafter"/>
</dbReference>
<dbReference type="PANTHER" id="PTHR46510">
    <property type="entry name" value="BROMODOMAIN ADJACENT TO ZINC FINGER DOMAIN PROTEIN 1A"/>
    <property type="match status" value="1"/>
</dbReference>
<dbReference type="Pfam" id="PF15613">
    <property type="entry name" value="WSD"/>
    <property type="match status" value="1"/>
</dbReference>
<dbReference type="GO" id="GO:0008623">
    <property type="term" value="C:CHRAC"/>
    <property type="evidence" value="ECO:0007669"/>
    <property type="project" value="TreeGrafter"/>
</dbReference>
<dbReference type="InterPro" id="IPR013083">
    <property type="entry name" value="Znf_RING/FYVE/PHD"/>
</dbReference>
<feature type="region of interest" description="Disordered" evidence="5">
    <location>
        <begin position="853"/>
        <end position="878"/>
    </location>
</feature>
<keyword evidence="2" id="KW-0175">Coiled coil</keyword>
<protein>
    <recommendedName>
        <fullName evidence="10">WAC domain-containing protein</fullName>
    </recommendedName>
</protein>
<feature type="compositionally biased region" description="Basic and acidic residues" evidence="5">
    <location>
        <begin position="271"/>
        <end position="297"/>
    </location>
</feature>
<dbReference type="PANTHER" id="PTHR46510:SF1">
    <property type="entry name" value="BROMODOMAIN ADJACENT TO ZINC FINGER DOMAIN PROTEIN 1A"/>
    <property type="match status" value="1"/>
</dbReference>
<dbReference type="InterPro" id="IPR028941">
    <property type="entry name" value="WHIM2_dom"/>
</dbReference>
<evidence type="ECO:0000256" key="1">
    <source>
        <dbReference type="ARBA" id="ARBA00004123"/>
    </source>
</evidence>
<gene>
    <name evidence="8" type="ORF">LSINAPIS_LOCUS14124</name>
</gene>
<dbReference type="InterPro" id="IPR028942">
    <property type="entry name" value="WHIM1_dom"/>
</dbReference>
<evidence type="ECO:0000259" key="7">
    <source>
        <dbReference type="PROSITE" id="PS51136"/>
    </source>
</evidence>
<keyword evidence="9" id="KW-1185">Reference proteome</keyword>
<dbReference type="Pfam" id="PF10537">
    <property type="entry name" value="WAC_Acf1_DNA_bd"/>
    <property type="match status" value="1"/>
</dbReference>
<keyword evidence="3 4" id="KW-0539">Nucleus</keyword>
<feature type="domain" description="DDT" evidence="6">
    <location>
        <begin position="376"/>
        <end position="441"/>
    </location>
</feature>